<feature type="signal peptide" evidence="2">
    <location>
        <begin position="1"/>
        <end position="21"/>
    </location>
</feature>
<accession>A0A3E1KCE3</accession>
<feature type="chain" id="PRO_5017686450" evidence="2">
    <location>
        <begin position="22"/>
        <end position="485"/>
    </location>
</feature>
<feature type="compositionally biased region" description="Low complexity" evidence="1">
    <location>
        <begin position="27"/>
        <end position="48"/>
    </location>
</feature>
<name>A0A3E1KCE3_9GAMM</name>
<dbReference type="InterPro" id="IPR011042">
    <property type="entry name" value="6-blade_b-propeller_TolB-like"/>
</dbReference>
<dbReference type="Proteomes" id="UP000260351">
    <property type="component" value="Unassembled WGS sequence"/>
</dbReference>
<reference evidence="3 4" key="1">
    <citation type="submission" date="2018-08" db="EMBL/GenBank/DDBJ databases">
        <title>Wenzhouxiangella salilacus sp. nov., a novel bacterium isolated from a saline lake in Xinjiang Province, China.</title>
        <authorList>
            <person name="Han S."/>
        </authorList>
    </citation>
    <scope>NUCLEOTIDE SEQUENCE [LARGE SCALE GENOMIC DNA]</scope>
    <source>
        <strain evidence="3 4">XDB06</strain>
    </source>
</reference>
<dbReference type="EMBL" id="QUZK01000005">
    <property type="protein sequence ID" value="RFF32575.1"/>
    <property type="molecule type" value="Genomic_DNA"/>
</dbReference>
<evidence type="ECO:0000256" key="2">
    <source>
        <dbReference type="SAM" id="SignalP"/>
    </source>
</evidence>
<dbReference type="RefSeq" id="WP_116649282.1">
    <property type="nucleotide sequence ID" value="NZ_QUZK01000005.1"/>
</dbReference>
<feature type="region of interest" description="Disordered" evidence="1">
    <location>
        <begin position="26"/>
        <end position="55"/>
    </location>
</feature>
<evidence type="ECO:0000256" key="1">
    <source>
        <dbReference type="SAM" id="MobiDB-lite"/>
    </source>
</evidence>
<proteinExistence type="predicted"/>
<dbReference type="SUPFAM" id="SSF63829">
    <property type="entry name" value="Calcium-dependent phosphotriesterase"/>
    <property type="match status" value="1"/>
</dbReference>
<keyword evidence="4" id="KW-1185">Reference proteome</keyword>
<keyword evidence="2" id="KW-0732">Signal</keyword>
<evidence type="ECO:0000313" key="3">
    <source>
        <dbReference type="EMBL" id="RFF32575.1"/>
    </source>
</evidence>
<evidence type="ECO:0000313" key="4">
    <source>
        <dbReference type="Proteomes" id="UP000260351"/>
    </source>
</evidence>
<protein>
    <submittedName>
        <fullName evidence="3">Uncharacterized protein</fullName>
    </submittedName>
</protein>
<gene>
    <name evidence="3" type="ORF">DZC52_01120</name>
</gene>
<dbReference type="Gene3D" id="2.120.10.30">
    <property type="entry name" value="TolB, C-terminal domain"/>
    <property type="match status" value="1"/>
</dbReference>
<organism evidence="3 4">
    <name type="scientific">Wenzhouxiangella sediminis</name>
    <dbReference type="NCBI Taxonomy" id="1792836"/>
    <lineage>
        <taxon>Bacteria</taxon>
        <taxon>Pseudomonadati</taxon>
        <taxon>Pseudomonadota</taxon>
        <taxon>Gammaproteobacteria</taxon>
        <taxon>Chromatiales</taxon>
        <taxon>Wenzhouxiangellaceae</taxon>
        <taxon>Wenzhouxiangella</taxon>
    </lineage>
</organism>
<dbReference type="AlphaFoldDB" id="A0A3E1KCE3"/>
<sequence>MRIIAPVFTLALIGLLTQPIAAQSAAQSEGSTSDSEETASTAAAQAQERPAPGQQLAHWFGKAAAAYERQDIEAWVEATEELHRLRPYNQDFMRHLVEGHARLGNLRQAYDMMLKMQQQGLSENWDQIEAVEPLRQHEIYDHLNRLMSEAGEPFGDTTVWSRLGSDYPMPEAMAVDPASNRVFVGTVRDGLIITSEDGESWTTWASPGEVGELQAVFDLAIDADRDRLWVATGRVPQFQGPEREGDIRSSLLRFNLETGALEAEYPLSTGGGRNLLGSLAVAQDGTVFAADTQAPVVYRLDSPDGQLRPFFGHNSFTSLRGLALNEDGTLLYIADYELGIFVVDATGGQQAWQLGVPETFNAGGVDGLFFWDDHLIAIQNAISPQRVVRLKLGPDGLGATEVAPLAAAKNEFDTPTFGAMDGNALYFFAASHWHHVDAEGKAEGDLPEVPIMKIDVDNASVKVVGEEIMERIQRQREEQRQQQPE</sequence>
<dbReference type="OrthoDB" id="8889994at2"/>
<comment type="caution">
    <text evidence="3">The sequence shown here is derived from an EMBL/GenBank/DDBJ whole genome shotgun (WGS) entry which is preliminary data.</text>
</comment>